<dbReference type="Proteomes" id="UP000001542">
    <property type="component" value="Unassembled WGS sequence"/>
</dbReference>
<evidence type="ECO:0000259" key="2">
    <source>
        <dbReference type="PROSITE" id="PS50197"/>
    </source>
</evidence>
<dbReference type="VEuPathDB" id="TrichDB:TVAGG3_0760820"/>
<accession>A2F1N8</accession>
<dbReference type="RefSeq" id="XP_001314039.1">
    <property type="nucleotide sequence ID" value="XM_001314033.1"/>
</dbReference>
<dbReference type="PANTHER" id="PTHR13743">
    <property type="entry name" value="BEIGE/BEACH-RELATED"/>
    <property type="match status" value="1"/>
</dbReference>
<dbReference type="InterPro" id="IPR036322">
    <property type="entry name" value="WD40_repeat_dom_sf"/>
</dbReference>
<feature type="coiled-coil region" evidence="1">
    <location>
        <begin position="13"/>
        <end position="40"/>
    </location>
</feature>
<name>A2F1N8_TRIV3</name>
<evidence type="ECO:0000256" key="1">
    <source>
        <dbReference type="SAM" id="Coils"/>
    </source>
</evidence>
<organism evidence="3 4">
    <name type="scientific">Trichomonas vaginalis (strain ATCC PRA-98 / G3)</name>
    <dbReference type="NCBI Taxonomy" id="412133"/>
    <lineage>
        <taxon>Eukaryota</taxon>
        <taxon>Metamonada</taxon>
        <taxon>Parabasalia</taxon>
        <taxon>Trichomonadida</taxon>
        <taxon>Trichomonadidae</taxon>
        <taxon>Trichomonas</taxon>
    </lineage>
</organism>
<dbReference type="PROSITE" id="PS50197">
    <property type="entry name" value="BEACH"/>
    <property type="match status" value="1"/>
</dbReference>
<evidence type="ECO:0000313" key="3">
    <source>
        <dbReference type="EMBL" id="EAY01203.1"/>
    </source>
</evidence>
<proteinExistence type="predicted"/>
<reference evidence="3" key="2">
    <citation type="journal article" date="2007" name="Science">
        <title>Draft genome sequence of the sexually transmitted pathogen Trichomonas vaginalis.</title>
        <authorList>
            <person name="Carlton J.M."/>
            <person name="Hirt R.P."/>
            <person name="Silva J.C."/>
            <person name="Delcher A.L."/>
            <person name="Schatz M."/>
            <person name="Zhao Q."/>
            <person name="Wortman J.R."/>
            <person name="Bidwell S.L."/>
            <person name="Alsmark U.C.M."/>
            <person name="Besteiro S."/>
            <person name="Sicheritz-Ponten T."/>
            <person name="Noel C.J."/>
            <person name="Dacks J.B."/>
            <person name="Foster P.G."/>
            <person name="Simillion C."/>
            <person name="Van de Peer Y."/>
            <person name="Miranda-Saavedra D."/>
            <person name="Barton G.J."/>
            <person name="Westrop G.D."/>
            <person name="Mueller S."/>
            <person name="Dessi D."/>
            <person name="Fiori P.L."/>
            <person name="Ren Q."/>
            <person name="Paulsen I."/>
            <person name="Zhang H."/>
            <person name="Bastida-Corcuera F.D."/>
            <person name="Simoes-Barbosa A."/>
            <person name="Brown M.T."/>
            <person name="Hayes R.D."/>
            <person name="Mukherjee M."/>
            <person name="Okumura C.Y."/>
            <person name="Schneider R."/>
            <person name="Smith A.J."/>
            <person name="Vanacova S."/>
            <person name="Villalvazo M."/>
            <person name="Haas B.J."/>
            <person name="Pertea M."/>
            <person name="Feldblyum T.V."/>
            <person name="Utterback T.R."/>
            <person name="Shu C.L."/>
            <person name="Osoegawa K."/>
            <person name="de Jong P.J."/>
            <person name="Hrdy I."/>
            <person name="Horvathova L."/>
            <person name="Zubacova Z."/>
            <person name="Dolezal P."/>
            <person name="Malik S.B."/>
            <person name="Logsdon J.M. Jr."/>
            <person name="Henze K."/>
            <person name="Gupta A."/>
            <person name="Wang C.C."/>
            <person name="Dunne R.L."/>
            <person name="Upcroft J.A."/>
            <person name="Upcroft P."/>
            <person name="White O."/>
            <person name="Salzberg S.L."/>
            <person name="Tang P."/>
            <person name="Chiu C.-H."/>
            <person name="Lee Y.-S."/>
            <person name="Embley T.M."/>
            <person name="Coombs G.H."/>
            <person name="Mottram J.C."/>
            <person name="Tachezy J."/>
            <person name="Fraser-Liggett C.M."/>
            <person name="Johnson P.J."/>
        </authorList>
    </citation>
    <scope>NUCLEOTIDE SEQUENCE [LARGE SCALE GENOMIC DNA]</scope>
    <source>
        <strain evidence="3">G3</strain>
    </source>
</reference>
<dbReference type="eggNOG" id="KOG1787">
    <property type="taxonomic scope" value="Eukaryota"/>
</dbReference>
<dbReference type="Gene3D" id="2.130.10.10">
    <property type="entry name" value="YVTN repeat-like/Quinoprotein amine dehydrogenase"/>
    <property type="match status" value="1"/>
</dbReference>
<dbReference type="CDD" id="cd06071">
    <property type="entry name" value="Beach"/>
    <property type="match status" value="1"/>
</dbReference>
<dbReference type="SUPFAM" id="SSF50978">
    <property type="entry name" value="WD40 repeat-like"/>
    <property type="match status" value="1"/>
</dbReference>
<dbReference type="InterPro" id="IPR036372">
    <property type="entry name" value="BEACH_dom_sf"/>
</dbReference>
<dbReference type="VEuPathDB" id="TrichDB:TVAG_412320"/>
<dbReference type="SUPFAM" id="SSF81837">
    <property type="entry name" value="BEACH domain"/>
    <property type="match status" value="1"/>
</dbReference>
<feature type="domain" description="BEACH" evidence="2">
    <location>
        <begin position="1717"/>
        <end position="1985"/>
    </location>
</feature>
<dbReference type="EMBL" id="DS113575">
    <property type="protein sequence ID" value="EAY01203.1"/>
    <property type="molecule type" value="Genomic_DNA"/>
</dbReference>
<gene>
    <name evidence="3" type="ORF">TVAG_412320</name>
</gene>
<keyword evidence="1" id="KW-0175">Coiled coil</keyword>
<keyword evidence="4" id="KW-1185">Reference proteome</keyword>
<dbReference type="KEGG" id="tva:4759028"/>
<dbReference type="InParanoid" id="A2F1N8"/>
<dbReference type="Gene3D" id="1.10.1540.10">
    <property type="entry name" value="BEACH domain"/>
    <property type="match status" value="1"/>
</dbReference>
<dbReference type="InterPro" id="IPR015943">
    <property type="entry name" value="WD40/YVTN_repeat-like_dom_sf"/>
</dbReference>
<protein>
    <submittedName>
        <fullName evidence="3">Beige/BEACH domain containing protein</fullName>
    </submittedName>
</protein>
<dbReference type="PANTHER" id="PTHR13743:SF112">
    <property type="entry name" value="BEACH DOMAIN-CONTAINING PROTEIN"/>
    <property type="match status" value="1"/>
</dbReference>
<dbReference type="SMART" id="SM01026">
    <property type="entry name" value="Beach"/>
    <property type="match status" value="1"/>
</dbReference>
<dbReference type="InterPro" id="IPR000409">
    <property type="entry name" value="BEACH_dom"/>
</dbReference>
<sequence>MRRRSSNDIFLFNEEEFNNLDRLELKISKLEDTIVEFNSKFKSDTPIITSKGNISAATTFWNTLVNNFTYIIHDKLEDLLITFEIFFQNPSTLPVDEKILSVIEFLFGQIKTESKFQEIIAESIKLIFKIPWVCNLFLERELFSGLFVQFINEEKYEKLCLILQNLNSSEFTAALTKFIPEIVILPTFRFIVCTKKEFQDKIPTNVFVLLITHLISWICKAFTPQVIVDLLADGVIYDINTILSTCSAKSVLGVYSSLVEWDAEYPIHPIALKVFHQIYVLPTTSNQLRISILEFISSKSSIYNQNFALQANTSGWFLPEVCKISNLFTPFCEMIRGIARVDTKFIIPVFLLLVDKIVPPHKGGILIDSIISFLLELLTDFSMPEVLFNNDLCLEKLMLEPSLSDFANFLTDKKVQVFLSKMFAGRTSESQPVHILQRLTDSGKFMNQEKLTEFVVTILTDNFNPGILYYLIVSLDDDYVEDIIYLILTPWRSDIVTLFNEGDCFSIVERKIGVNIKWTKAFLKFVNTIVTHESDHFFDDWVIQQPSSSLVFTLQNDDISEYVVPSSSIHPIPIPSLVPLCNPFITDSYYNLYMLGAYAMPVYRKFNFKYDKISNIKEIACRFIYPEDFMILVDTNPALAATLLKIPNEPFSLFEFYPNIGPGWLEPLKPISCPAICFRIRFNNNSIQKVPFVTFNNQSLAIEDNLIFSPNNDKSFKIDLKTWYQILIYSEKSSSSIKVYINTLEFCQVPASSDNLVTLKEIGNSEIPGTAFFVQNNVNILSDLDSIQNYTLPKTPNVELVPKKSCALSLFHSTIHIFKDHNNIIEIFNRFTRSKSNKTDYLRIVSQIPNICEINDYTFFSNFLSVLKQNKEYCETGWFTEFAFSMYWVIDLKQRTRIFNSILSDFELWSSFDESYLIEYLQSVYKYITTYNDKIDIGYLIDNHCLETLYYLIFCVKKKNLAECFIRLFLFIFQFANMAIIKRMSKIIMSSKMWLNLKDLKINLNEIRDFILEFDFDSQIFSVFIQALVVFQAKKNLEVFTDEDLLFLILITNNTCAEAILEYLISKNSEIDLTNLSVFTLGIKKFPSNVKLWSFLYTRLFDCSFDIYNYTKTPPIKKNFFIYPIFTLMMAVFHEKVTEDLTKKLSDVFNDTFISQLTNLTTINLDVFIYLLRFCRRNLPTVNLIELEVYNSNYISKSDFPQLKEIYQNNFAEFLTKFLNLTRLDGYDGVPESFCNFMSLFLAKLVHSQINDFMSKSPRAISIIVQQSCPEIVKAFLVNLIGMMKNASKKTIQSYLEAVCYFYLHFPSYFNDGLIIWAVFDFIKENQSVAKNRFSGFFIVTLSLLDDKQLEIALEILENHASSFQFNQCLYLLFGLFEKRPELSEKFSKNLLKQLKKLNFPHNDANYDVIQNYIKNMTELDIKNPPKEVVESLFVLKQKLISDWEGTIEIILAEELNDTEGLIVNTYKIVTLLAFNTYNVVNNLSLAINQFAKNQEKFLSTKPFLKCEKTLSFRRHPFSFPAQTPSVVYPSPFPIYSPSDKPPQAVRPQTKVFDFVSNFDTKLEIVDYLPMGNFKFAGLFNIHKGDILSLFKSTYGDFSTISNCQLSRLDIKVPCICFFSSKGTLYLCGASFVDNEISLSEVTTQSYTTFYESALLGEFGEFRLFCGRIILKVKSDSEILVRKINYNTEQNSFEFFNISNGNYIIDFESPNQSIVTSNLINMHNLESITQKWRSNEMSNFEYLNYVNFFAQRSYSELSCYPIYPRTLSEMNGDKIESEPLRDLNTPIQLLGDLDQQHKSFVKRFQQQKFFFPENVSNPMIVTTLHVRVIPFCRYQWLMNEGWDAGDRNFLSVPFQLQVSAKTVYEQTAELFIAPEYLLNLNNFMLKNGVTFDIVLPKWSSNVFSFVNFHRMILESKSVRDNLNIWIDFIFGYKQKSKDDFNIFNPLAYFEPKSDVSNDKKEQQKKWMSFCGQVPIQVFSVSHPSSLQVSKMIPGEIKILFEIGKPPRLSFSQILNQITIDGKVVLSDSDMIFARSVSMSNFFIAVNFVTSFVKIYLFIDSKVIFILSLQISNPRITCINDNVLVACTSGDGYLIFWSISSGAVIKKYSTDETVFDIKLDDATSSFFVCFSNSICQYSSSGFLITTINANARLRSVATFGNGFSLADRFVLGGCMDGSVKIFGFSKEMKPSLVREIKLAKSPIVKLVSYDSPKIISAFTKL</sequence>
<dbReference type="InterPro" id="IPR050865">
    <property type="entry name" value="BEACH_Domain"/>
</dbReference>
<dbReference type="SMR" id="A2F1N8"/>
<dbReference type="OrthoDB" id="10665702at2759"/>
<evidence type="ECO:0000313" key="4">
    <source>
        <dbReference type="Proteomes" id="UP000001542"/>
    </source>
</evidence>
<reference evidence="3" key="1">
    <citation type="submission" date="2006-10" db="EMBL/GenBank/DDBJ databases">
        <authorList>
            <person name="Amadeo P."/>
            <person name="Zhao Q."/>
            <person name="Wortman J."/>
            <person name="Fraser-Liggett C."/>
            <person name="Carlton J."/>
        </authorList>
    </citation>
    <scope>NUCLEOTIDE SEQUENCE</scope>
    <source>
        <strain evidence="3">G3</strain>
    </source>
</reference>
<dbReference type="Pfam" id="PF02138">
    <property type="entry name" value="Beach"/>
    <property type="match status" value="1"/>
</dbReference>